<organism evidence="6">
    <name type="scientific">freshwater metagenome</name>
    <dbReference type="NCBI Taxonomy" id="449393"/>
    <lineage>
        <taxon>unclassified sequences</taxon>
        <taxon>metagenomes</taxon>
        <taxon>ecological metagenomes</taxon>
    </lineage>
</organism>
<keyword evidence="3" id="KW-0274">FAD</keyword>
<evidence type="ECO:0000256" key="1">
    <source>
        <dbReference type="ARBA" id="ARBA00001974"/>
    </source>
</evidence>
<dbReference type="Pfam" id="PF01266">
    <property type="entry name" value="DAO"/>
    <property type="match status" value="1"/>
</dbReference>
<dbReference type="Gene3D" id="3.50.50.60">
    <property type="entry name" value="FAD/NAD(P)-binding domain"/>
    <property type="match status" value="1"/>
</dbReference>
<dbReference type="GO" id="GO:0008115">
    <property type="term" value="F:sarcosine oxidase activity"/>
    <property type="evidence" value="ECO:0007669"/>
    <property type="project" value="TreeGrafter"/>
</dbReference>
<protein>
    <submittedName>
        <fullName evidence="6">Unannotated protein</fullName>
    </submittedName>
</protein>
<name>A0A6J7J5W5_9ZZZZ</name>
<evidence type="ECO:0000256" key="4">
    <source>
        <dbReference type="ARBA" id="ARBA00023002"/>
    </source>
</evidence>
<gene>
    <name evidence="6" type="ORF">UFOPK3752_00856</name>
</gene>
<dbReference type="PANTHER" id="PTHR10961">
    <property type="entry name" value="PEROXISOMAL SARCOSINE OXIDASE"/>
    <property type="match status" value="1"/>
</dbReference>
<dbReference type="SUPFAM" id="SSF51905">
    <property type="entry name" value="FAD/NAD(P)-binding domain"/>
    <property type="match status" value="1"/>
</dbReference>
<dbReference type="InterPro" id="IPR036188">
    <property type="entry name" value="FAD/NAD-bd_sf"/>
</dbReference>
<dbReference type="Gene3D" id="3.30.9.10">
    <property type="entry name" value="D-Amino Acid Oxidase, subunit A, domain 2"/>
    <property type="match status" value="1"/>
</dbReference>
<dbReference type="InterPro" id="IPR006076">
    <property type="entry name" value="FAD-dep_OxRdtase"/>
</dbReference>
<dbReference type="EMBL" id="CAFBND010000026">
    <property type="protein sequence ID" value="CAB4937872.1"/>
    <property type="molecule type" value="Genomic_DNA"/>
</dbReference>
<reference evidence="6" key="1">
    <citation type="submission" date="2020-05" db="EMBL/GenBank/DDBJ databases">
        <authorList>
            <person name="Chiriac C."/>
            <person name="Salcher M."/>
            <person name="Ghai R."/>
            <person name="Kavagutti S V."/>
        </authorList>
    </citation>
    <scope>NUCLEOTIDE SEQUENCE</scope>
</reference>
<comment type="cofactor">
    <cofactor evidence="1">
        <name>FAD</name>
        <dbReference type="ChEBI" id="CHEBI:57692"/>
    </cofactor>
</comment>
<dbReference type="PANTHER" id="PTHR10961:SF7">
    <property type="entry name" value="FAD DEPENDENT OXIDOREDUCTASE DOMAIN-CONTAINING PROTEIN"/>
    <property type="match status" value="1"/>
</dbReference>
<dbReference type="GO" id="GO:0050660">
    <property type="term" value="F:flavin adenine dinucleotide binding"/>
    <property type="evidence" value="ECO:0007669"/>
    <property type="project" value="InterPro"/>
</dbReference>
<keyword evidence="4" id="KW-0560">Oxidoreductase</keyword>
<evidence type="ECO:0000313" key="6">
    <source>
        <dbReference type="EMBL" id="CAB4937872.1"/>
    </source>
</evidence>
<keyword evidence="2" id="KW-0285">Flavoprotein</keyword>
<evidence type="ECO:0000256" key="2">
    <source>
        <dbReference type="ARBA" id="ARBA00022630"/>
    </source>
</evidence>
<sequence length="333" mass="35618">MWRVTHPDRLRVRLAKRSLDAWRRLEVDTGLRALLFRGLMWRDDATHDQVVAALEAEDVPHTVVDPDDVGRFFPGLRPDGRKGIWQESAGPVLASSALDAQVSLFARSGGRLSIGPVIREVETTGDGVRLTDAAGRRYDADVAILAPGPGAGALLSSMGIDIAFRPLLEQVCHVDDAARTDHLPCLYDGPIGDEPGMYAMPTPGRGYKLGIAQPLRPWLEIDHDRVPDPAVSAVISARVRRNFLHLDAAVRDAQVCSWTDSPDGRFVIDTLAGGRVVLACGDSGEGFKFSALFGPLLADLTEGGAIDPDLASFGLARFAAGGEAVEDSGGVGR</sequence>
<accession>A0A6J7J5W5</accession>
<dbReference type="InterPro" id="IPR045170">
    <property type="entry name" value="MTOX"/>
</dbReference>
<feature type="domain" description="FAD dependent oxidoreductase" evidence="5">
    <location>
        <begin position="10"/>
        <end position="300"/>
    </location>
</feature>
<dbReference type="AlphaFoldDB" id="A0A6J7J5W5"/>
<evidence type="ECO:0000256" key="3">
    <source>
        <dbReference type="ARBA" id="ARBA00022827"/>
    </source>
</evidence>
<evidence type="ECO:0000259" key="5">
    <source>
        <dbReference type="Pfam" id="PF01266"/>
    </source>
</evidence>
<proteinExistence type="predicted"/>